<dbReference type="InterPro" id="IPR001509">
    <property type="entry name" value="Epimerase_deHydtase"/>
</dbReference>
<dbReference type="PANTHER" id="PTHR48079">
    <property type="entry name" value="PROTEIN YEEZ"/>
    <property type="match status" value="1"/>
</dbReference>
<dbReference type="InterPro" id="IPR057326">
    <property type="entry name" value="KR_dom"/>
</dbReference>
<keyword evidence="4" id="KW-1185">Reference proteome</keyword>
<reference evidence="3 4" key="1">
    <citation type="submission" date="2019-09" db="EMBL/GenBank/DDBJ databases">
        <title>Arenimonas chukotkensis sp. nov., a bacterium isolated from Chukotka hot spring, Arctic region, Russia.</title>
        <authorList>
            <person name="Zayulina K.S."/>
            <person name="Prokofeva M.I."/>
            <person name="Elcheninov A.G."/>
            <person name="Novikov A."/>
            <person name="Kochetkova T.V."/>
            <person name="Kublanov I.V."/>
        </authorList>
    </citation>
    <scope>NUCLEOTIDE SEQUENCE [LARGE SCALE GENOMIC DNA]</scope>
    <source>
        <strain evidence="3 4">3729k</strain>
    </source>
</reference>
<evidence type="ECO:0000313" key="3">
    <source>
        <dbReference type="EMBL" id="KAA2284689.1"/>
    </source>
</evidence>
<gene>
    <name evidence="3" type="ORF">F0415_08295</name>
</gene>
<dbReference type="Pfam" id="PF01370">
    <property type="entry name" value="Epimerase"/>
    <property type="match status" value="1"/>
</dbReference>
<dbReference type="RefSeq" id="WP_149860747.1">
    <property type="nucleotide sequence ID" value="NZ_VUOD01000005.1"/>
</dbReference>
<dbReference type="InterPro" id="IPR051783">
    <property type="entry name" value="NAD(P)-dependent_oxidoreduct"/>
</dbReference>
<feature type="domain" description="Ketoreductase" evidence="2">
    <location>
        <begin position="2"/>
        <end position="264"/>
    </location>
</feature>
<dbReference type="GO" id="GO:0005737">
    <property type="term" value="C:cytoplasm"/>
    <property type="evidence" value="ECO:0007669"/>
    <property type="project" value="TreeGrafter"/>
</dbReference>
<reference evidence="3 4" key="2">
    <citation type="submission" date="2019-09" db="EMBL/GenBank/DDBJ databases">
        <authorList>
            <person name="Mazur A."/>
        </authorList>
    </citation>
    <scope>NUCLEOTIDE SEQUENCE [LARGE SCALE GENOMIC DNA]</scope>
    <source>
        <strain evidence="3 4">3729k</strain>
    </source>
</reference>
<dbReference type="SUPFAM" id="SSF51735">
    <property type="entry name" value="NAD(P)-binding Rossmann-fold domains"/>
    <property type="match status" value="1"/>
</dbReference>
<accession>A0A5B2Z9K0</accession>
<name>A0A5B2Z9K0_9GAMM</name>
<evidence type="ECO:0000259" key="2">
    <source>
        <dbReference type="SMART" id="SM00822"/>
    </source>
</evidence>
<dbReference type="Proteomes" id="UP000322165">
    <property type="component" value="Unassembled WGS sequence"/>
</dbReference>
<sequence>MPTVLVTGATGFLGQHLVRELIAAGQQVRGLSRSPEGDAVLARLGAVPVRGSLGDAGSLRRAVAGCQAVFHTAADTNTWAPGNAAQTDTNVGGTVRLLAAAREAGVSAFLHTSSVSAYSHLVHETLREDVPQRGGDSWINYERSKYEAERRVRESGLRWVVFQPSHILGPGDRQNWSRLIRLVDQNRLPGAPPGAGAFADVREIARVQVRAWREGMDGEVFLLGGEHASFLALIAEIGRQLGRRTPKRATPALVLKAWARVLDIVSRFTGEVPEITPAAAAFTCHQLRVDSSKAERMLGYRSTPLPQLLADTIAWLRAEGLVSPQDAASK</sequence>
<dbReference type="AlphaFoldDB" id="A0A5B2Z9K0"/>
<comment type="similarity">
    <text evidence="1">Belongs to the short-chain dehydrogenases/reductases (SDR) family.</text>
</comment>
<dbReference type="Gene3D" id="3.40.50.720">
    <property type="entry name" value="NAD(P)-binding Rossmann-like Domain"/>
    <property type="match status" value="1"/>
</dbReference>
<evidence type="ECO:0000256" key="1">
    <source>
        <dbReference type="ARBA" id="ARBA00006484"/>
    </source>
</evidence>
<dbReference type="EMBL" id="VUOD01000005">
    <property type="protein sequence ID" value="KAA2284689.1"/>
    <property type="molecule type" value="Genomic_DNA"/>
</dbReference>
<evidence type="ECO:0000313" key="4">
    <source>
        <dbReference type="Proteomes" id="UP000322165"/>
    </source>
</evidence>
<dbReference type="PANTHER" id="PTHR48079:SF6">
    <property type="entry name" value="NAD(P)-BINDING DOMAIN-CONTAINING PROTEIN-RELATED"/>
    <property type="match status" value="1"/>
</dbReference>
<dbReference type="SMART" id="SM00822">
    <property type="entry name" value="PKS_KR"/>
    <property type="match status" value="1"/>
</dbReference>
<protein>
    <submittedName>
        <fullName evidence="3">NAD-dependent epimerase/dehydratase family protein</fullName>
    </submittedName>
</protein>
<organism evidence="3 4">
    <name type="scientific">Arenimonas fontis</name>
    <dbReference type="NCBI Taxonomy" id="2608255"/>
    <lineage>
        <taxon>Bacteria</taxon>
        <taxon>Pseudomonadati</taxon>
        <taxon>Pseudomonadota</taxon>
        <taxon>Gammaproteobacteria</taxon>
        <taxon>Lysobacterales</taxon>
        <taxon>Lysobacteraceae</taxon>
        <taxon>Arenimonas</taxon>
    </lineage>
</organism>
<dbReference type="InterPro" id="IPR036291">
    <property type="entry name" value="NAD(P)-bd_dom_sf"/>
</dbReference>
<proteinExistence type="inferred from homology"/>
<dbReference type="GO" id="GO:0004029">
    <property type="term" value="F:aldehyde dehydrogenase (NAD+) activity"/>
    <property type="evidence" value="ECO:0007669"/>
    <property type="project" value="TreeGrafter"/>
</dbReference>
<comment type="caution">
    <text evidence="3">The sequence shown here is derived from an EMBL/GenBank/DDBJ whole genome shotgun (WGS) entry which is preliminary data.</text>
</comment>